<dbReference type="InterPro" id="IPR000653">
    <property type="entry name" value="DegT/StrS_aminotransferase"/>
</dbReference>
<dbReference type="PANTHER" id="PTHR30244">
    <property type="entry name" value="TRANSAMINASE"/>
    <property type="match status" value="1"/>
</dbReference>
<evidence type="ECO:0000256" key="2">
    <source>
        <dbReference type="ARBA" id="ARBA00037999"/>
    </source>
</evidence>
<evidence type="ECO:0000313" key="6">
    <source>
        <dbReference type="EMBL" id="SIN81327.1"/>
    </source>
</evidence>
<dbReference type="STRING" id="226505.SAMN05444394_2042"/>
<dbReference type="PIRSF" id="PIRSF000390">
    <property type="entry name" value="PLP_StrS"/>
    <property type="match status" value="1"/>
</dbReference>
<proteinExistence type="inferred from homology"/>
<dbReference type="InterPro" id="IPR015424">
    <property type="entry name" value="PyrdxlP-dep_Trfase"/>
</dbReference>
<dbReference type="Gene3D" id="3.90.1150.10">
    <property type="entry name" value="Aspartate Aminotransferase, domain 1"/>
    <property type="match status" value="1"/>
</dbReference>
<dbReference type="PANTHER" id="PTHR30244:SF36">
    <property type="entry name" value="3-OXO-GLUCOSE-6-PHOSPHATE:GLUTAMATE AMINOTRANSFERASE"/>
    <property type="match status" value="1"/>
</dbReference>
<evidence type="ECO:0000313" key="7">
    <source>
        <dbReference type="Proteomes" id="UP000185221"/>
    </source>
</evidence>
<keyword evidence="1 4" id="KW-0663">Pyridoxal phosphate</keyword>
<dbReference type="SUPFAM" id="SSF53383">
    <property type="entry name" value="PLP-dependent transferases"/>
    <property type="match status" value="1"/>
</dbReference>
<name>A0A1N6EEK2_9BACT</name>
<dbReference type="EMBL" id="FSRC01000001">
    <property type="protein sequence ID" value="SIN81327.1"/>
    <property type="molecule type" value="Genomic_DNA"/>
</dbReference>
<protein>
    <submittedName>
        <fullName evidence="6">dTDP-4-amino-4,6-dideoxygalactose transaminase</fullName>
    </submittedName>
</protein>
<feature type="modified residue" description="N6-(pyridoxal phosphate)lysine" evidence="4">
    <location>
        <position position="190"/>
    </location>
</feature>
<dbReference type="Proteomes" id="UP000185221">
    <property type="component" value="Unassembled WGS sequence"/>
</dbReference>
<dbReference type="AlphaFoldDB" id="A0A1N6EEK2"/>
<sequence>MVKFLDLLKINLAHEAEIQEALNQVLLNGWYIRGKFHDEFEQKFAEYCGTSRCVGVANGLDALILIFKGFKELGLLKDGDEVIVQANTYIASIISITASGLVPVFVEPDEETYNLSVENVKKAITSKTKAILAVHLYGQLTPMKELKELAEEKGLLLVEDCAQSHGAMDERGLKAGNLSDAAAFSFYPGKNMGALGDAGAVTTSNESLADMVKTMGNYGSQKKYFNEVQGVNSRLDEIQAAVLLVKLKYIDQENAVRRRIAKRYLTEIKNPHLILPTSQPDSLDHVFHVFVIRTKNRKELIEFTDAQGIQTLIHYPIPFHKQGAYQEYSSLQLPITERIHEEILSIPISPVMEEAEVDEVISVLNEYQPG</sequence>
<evidence type="ECO:0000256" key="3">
    <source>
        <dbReference type="PIRSR" id="PIRSR000390-1"/>
    </source>
</evidence>
<dbReference type="InterPro" id="IPR015421">
    <property type="entry name" value="PyrdxlP-dep_Trfase_major"/>
</dbReference>
<dbReference type="Gene3D" id="3.40.640.10">
    <property type="entry name" value="Type I PLP-dependent aspartate aminotransferase-like (Major domain)"/>
    <property type="match status" value="1"/>
</dbReference>
<dbReference type="Pfam" id="PF01041">
    <property type="entry name" value="DegT_DnrJ_EryC1"/>
    <property type="match status" value="1"/>
</dbReference>
<dbReference type="GO" id="GO:0000271">
    <property type="term" value="P:polysaccharide biosynthetic process"/>
    <property type="evidence" value="ECO:0007669"/>
    <property type="project" value="TreeGrafter"/>
</dbReference>
<reference evidence="7" key="1">
    <citation type="submission" date="2016-11" db="EMBL/GenBank/DDBJ databases">
        <authorList>
            <person name="Varghese N."/>
            <person name="Submissions S."/>
        </authorList>
    </citation>
    <scope>NUCLEOTIDE SEQUENCE [LARGE SCALE GENOMIC DNA]</scope>
    <source>
        <strain evidence="7">DSM 15292</strain>
    </source>
</reference>
<dbReference type="OrthoDB" id="9804264at2"/>
<gene>
    <name evidence="6" type="ORF">SAMN05444394_2042</name>
</gene>
<accession>A0A1N6EEK2</accession>
<evidence type="ECO:0000256" key="1">
    <source>
        <dbReference type="ARBA" id="ARBA00022898"/>
    </source>
</evidence>
<evidence type="ECO:0000256" key="5">
    <source>
        <dbReference type="RuleBase" id="RU004508"/>
    </source>
</evidence>
<comment type="similarity">
    <text evidence="2 5">Belongs to the DegT/DnrJ/EryC1 family.</text>
</comment>
<dbReference type="RefSeq" id="WP_074224708.1">
    <property type="nucleotide sequence ID" value="NZ_FSRC01000001.1"/>
</dbReference>
<dbReference type="GO" id="GO:0008483">
    <property type="term" value="F:transaminase activity"/>
    <property type="evidence" value="ECO:0007669"/>
    <property type="project" value="TreeGrafter"/>
</dbReference>
<organism evidence="6 7">
    <name type="scientific">Algoriphagus halophilus</name>
    <dbReference type="NCBI Taxonomy" id="226505"/>
    <lineage>
        <taxon>Bacteria</taxon>
        <taxon>Pseudomonadati</taxon>
        <taxon>Bacteroidota</taxon>
        <taxon>Cytophagia</taxon>
        <taxon>Cytophagales</taxon>
        <taxon>Cyclobacteriaceae</taxon>
        <taxon>Algoriphagus</taxon>
    </lineage>
</organism>
<keyword evidence="7" id="KW-1185">Reference proteome</keyword>
<dbReference type="InterPro" id="IPR015422">
    <property type="entry name" value="PyrdxlP-dep_Trfase_small"/>
</dbReference>
<dbReference type="GO" id="GO:0030170">
    <property type="term" value="F:pyridoxal phosphate binding"/>
    <property type="evidence" value="ECO:0007669"/>
    <property type="project" value="TreeGrafter"/>
</dbReference>
<dbReference type="CDD" id="cd00616">
    <property type="entry name" value="AHBA_syn"/>
    <property type="match status" value="1"/>
</dbReference>
<evidence type="ECO:0000256" key="4">
    <source>
        <dbReference type="PIRSR" id="PIRSR000390-2"/>
    </source>
</evidence>
<feature type="active site" description="Proton acceptor" evidence="3">
    <location>
        <position position="190"/>
    </location>
</feature>